<dbReference type="Proteomes" id="UP000679992">
    <property type="component" value="Unassembled WGS sequence"/>
</dbReference>
<feature type="transmembrane region" description="Helical" evidence="1">
    <location>
        <begin position="257"/>
        <end position="277"/>
    </location>
</feature>
<gene>
    <name evidence="3" type="ORF">J42TS3_36700</name>
</gene>
<reference evidence="3 4" key="1">
    <citation type="submission" date="2021-03" db="EMBL/GenBank/DDBJ databases">
        <title>Antimicrobial resistance genes in bacteria isolated from Japanese honey, and their potential for conferring macrolide and lincosamide resistance in the American foulbrood pathogen Paenibacillus larvae.</title>
        <authorList>
            <person name="Okamoto M."/>
            <person name="Kumagai M."/>
            <person name="Kanamori H."/>
            <person name="Takamatsu D."/>
        </authorList>
    </citation>
    <scope>NUCLEOTIDE SEQUENCE [LARGE SCALE GENOMIC DNA]</scope>
    <source>
        <strain evidence="3 4">J42TS3</strain>
    </source>
</reference>
<keyword evidence="1" id="KW-0472">Membrane</keyword>
<proteinExistence type="predicted"/>
<evidence type="ECO:0000256" key="1">
    <source>
        <dbReference type="SAM" id="Phobius"/>
    </source>
</evidence>
<dbReference type="PANTHER" id="PTHR34094:SF1">
    <property type="entry name" value="PROTEIN FAM185A"/>
    <property type="match status" value="1"/>
</dbReference>
<dbReference type="InterPro" id="IPR025164">
    <property type="entry name" value="Toastrack_DUF4097"/>
</dbReference>
<comment type="caution">
    <text evidence="3">The sequence shown here is derived from an EMBL/GenBank/DDBJ whole genome shotgun (WGS) entry which is preliminary data.</text>
</comment>
<feature type="transmembrane region" description="Helical" evidence="1">
    <location>
        <begin position="57"/>
        <end position="74"/>
    </location>
</feature>
<sequence length="637" mass="69571">MGYYYTIEKSISMVKNSTSLRREMAELKTPLNLQGRRALQLAARTKGFRPRRRKRKFIACLLAAVFPGLGHLYLKMFLKGAALIYFVLLDASALIYFSSVRSGINVPFLILLGLLIPIIYFYSIYDVLQSTDVINAKIKRSASGEEAEPSFDANGTQTGTGARKGVLAGILLICGGAVIFLFRQKPPWLEGFIHWSAGYTVSGALILTGAILIWRESRRHIIRTGRFTASALIIAIGILLLIDRVSGHDLIWLLPKWWPIILVAGGVEHIIVLIWNRRHTLRPERRMRVDLRGLLLSVCIGLSVFAVTQQEQYLHLWNRVSLDLAAAGSDFSSEEGFHVEKPALEVPIDLDTEQIKIDGVNGNIEVRRAEVEGVIIRATVWVDQIPMEEAEPVAEETSIDTSVGKALAVTVKDRTYGASGKRHPRVNLTVVLPENRFLDIDISTSSGGITLTGVQALKQIKLQTGNGNLRMWDVVGDVSAKTLNGDAELYRIFGDVNVDTQGGNLKAKGISGNASLSTMVGDISLVNAQGDIKTSTKNGNIKVDGAPAALQAESLNGKIQISADQIGGDWSVYSAVGEMQLELPDMGDYKLEGSSGYGDIVTDLPFIVENKEIKGVLGSGEYQIKVDGNSNLIVTKS</sequence>
<feature type="transmembrane region" description="Helical" evidence="1">
    <location>
        <begin position="192"/>
        <end position="214"/>
    </location>
</feature>
<name>A0ABQ4MF97_9BACL</name>
<organism evidence="3 4">
    <name type="scientific">Paenibacillus vini</name>
    <dbReference type="NCBI Taxonomy" id="1476024"/>
    <lineage>
        <taxon>Bacteria</taxon>
        <taxon>Bacillati</taxon>
        <taxon>Bacillota</taxon>
        <taxon>Bacilli</taxon>
        <taxon>Bacillales</taxon>
        <taxon>Paenibacillaceae</taxon>
        <taxon>Paenibacillus</taxon>
    </lineage>
</organism>
<evidence type="ECO:0000313" key="4">
    <source>
        <dbReference type="Proteomes" id="UP000679992"/>
    </source>
</evidence>
<accession>A0ABQ4MF97</accession>
<keyword evidence="4" id="KW-1185">Reference proteome</keyword>
<dbReference type="EMBL" id="BOSL01000012">
    <property type="protein sequence ID" value="GIP54635.1"/>
    <property type="molecule type" value="Genomic_DNA"/>
</dbReference>
<feature type="domain" description="DUF4097" evidence="2">
    <location>
        <begin position="402"/>
        <end position="630"/>
    </location>
</feature>
<evidence type="ECO:0000313" key="3">
    <source>
        <dbReference type="EMBL" id="GIP54635.1"/>
    </source>
</evidence>
<feature type="transmembrane region" description="Helical" evidence="1">
    <location>
        <begin position="226"/>
        <end position="245"/>
    </location>
</feature>
<dbReference type="Pfam" id="PF13349">
    <property type="entry name" value="DUF4097"/>
    <property type="match status" value="1"/>
</dbReference>
<feature type="transmembrane region" description="Helical" evidence="1">
    <location>
        <begin position="104"/>
        <end position="125"/>
    </location>
</feature>
<dbReference type="PANTHER" id="PTHR34094">
    <property type="match status" value="1"/>
</dbReference>
<feature type="transmembrane region" description="Helical" evidence="1">
    <location>
        <begin position="289"/>
        <end position="308"/>
    </location>
</feature>
<protein>
    <recommendedName>
        <fullName evidence="2">DUF4097 domain-containing protein</fullName>
    </recommendedName>
</protein>
<evidence type="ECO:0000259" key="2">
    <source>
        <dbReference type="Pfam" id="PF13349"/>
    </source>
</evidence>
<keyword evidence="1" id="KW-1133">Transmembrane helix</keyword>
<keyword evidence="1" id="KW-0812">Transmembrane</keyword>